<feature type="chain" id="PRO_5045858042" evidence="1">
    <location>
        <begin position="30"/>
        <end position="174"/>
    </location>
</feature>
<feature type="signal peptide" evidence="1">
    <location>
        <begin position="1"/>
        <end position="29"/>
    </location>
</feature>
<keyword evidence="1" id="KW-0732">Signal</keyword>
<name>A0ABY5S876_9BACL</name>
<proteinExistence type="predicted"/>
<accession>A0ABY5S876</accession>
<evidence type="ECO:0000256" key="1">
    <source>
        <dbReference type="SAM" id="SignalP"/>
    </source>
</evidence>
<dbReference type="RefSeq" id="WP_258385985.1">
    <property type="nucleotide sequence ID" value="NZ_CP091430.1"/>
</dbReference>
<evidence type="ECO:0000313" key="2">
    <source>
        <dbReference type="EMBL" id="UVI29914.1"/>
    </source>
</evidence>
<dbReference type="Proteomes" id="UP001057877">
    <property type="component" value="Chromosome"/>
</dbReference>
<protein>
    <submittedName>
        <fullName evidence="2">Uncharacterized protein</fullName>
    </submittedName>
</protein>
<sequence>MNKNWAKLIMTVALISTVIVAGSTWSSQADGEDASTPGSVQDPIVTKSYVEQQVAALVKAEMAKQGSGSGSSGDKEQVGGGAEYKVVSVPLGKKLIAKGSAEFVVRAGKPVAFVPDTNGIANLTEGTDLTNGMTVPINHQILVPRSGRGIMSAEGAKAGLVVMVRGPYELQAQE</sequence>
<organism evidence="2 3">
    <name type="scientific">Paenibacillus spongiae</name>
    <dbReference type="NCBI Taxonomy" id="2909671"/>
    <lineage>
        <taxon>Bacteria</taxon>
        <taxon>Bacillati</taxon>
        <taxon>Bacillota</taxon>
        <taxon>Bacilli</taxon>
        <taxon>Bacillales</taxon>
        <taxon>Paenibacillaceae</taxon>
        <taxon>Paenibacillus</taxon>
    </lineage>
</organism>
<reference evidence="2" key="1">
    <citation type="submission" date="2022-01" db="EMBL/GenBank/DDBJ databases">
        <title>Paenibacillus spongiae sp. nov., isolated from marine sponge.</title>
        <authorList>
            <person name="Li Z."/>
            <person name="Zhang M."/>
        </authorList>
    </citation>
    <scope>NUCLEOTIDE SEQUENCE</scope>
    <source>
        <strain evidence="2">PHS-Z3</strain>
    </source>
</reference>
<keyword evidence="3" id="KW-1185">Reference proteome</keyword>
<evidence type="ECO:0000313" key="3">
    <source>
        <dbReference type="Proteomes" id="UP001057877"/>
    </source>
</evidence>
<dbReference type="EMBL" id="CP091430">
    <property type="protein sequence ID" value="UVI29914.1"/>
    <property type="molecule type" value="Genomic_DNA"/>
</dbReference>
<gene>
    <name evidence="2" type="ORF">L1F29_31780</name>
</gene>